<dbReference type="CDD" id="cd04623">
    <property type="entry name" value="CBS_pair_bac_euk"/>
    <property type="match status" value="1"/>
</dbReference>
<dbReference type="SUPFAM" id="SSF54631">
    <property type="entry name" value="CBS-domain pair"/>
    <property type="match status" value="1"/>
</dbReference>
<dbReference type="KEGG" id="amaq:GO499_04660"/>
<dbReference type="PANTHER" id="PTHR43080:SF2">
    <property type="entry name" value="CBS DOMAIN-CONTAINING PROTEIN"/>
    <property type="match status" value="1"/>
</dbReference>
<evidence type="ECO:0000259" key="3">
    <source>
        <dbReference type="PROSITE" id="PS51371"/>
    </source>
</evidence>
<dbReference type="PROSITE" id="PS51371">
    <property type="entry name" value="CBS"/>
    <property type="match status" value="2"/>
</dbReference>
<evidence type="ECO:0000256" key="2">
    <source>
        <dbReference type="PROSITE-ProRule" id="PRU00703"/>
    </source>
</evidence>
<dbReference type="SMART" id="SM00116">
    <property type="entry name" value="CBS"/>
    <property type="match status" value="2"/>
</dbReference>
<keyword evidence="5" id="KW-1185">Reference proteome</keyword>
<protein>
    <submittedName>
        <fullName evidence="4">CBS domain-containing protein</fullName>
    </submittedName>
</protein>
<evidence type="ECO:0000256" key="1">
    <source>
        <dbReference type="ARBA" id="ARBA00023122"/>
    </source>
</evidence>
<dbReference type="InterPro" id="IPR000644">
    <property type="entry name" value="CBS_dom"/>
</dbReference>
<dbReference type="InterPro" id="IPR044725">
    <property type="entry name" value="CBSX3_CBS_dom"/>
</dbReference>
<dbReference type="InterPro" id="IPR051257">
    <property type="entry name" value="Diverse_CBS-Domain"/>
</dbReference>
<sequence length="145" mass="15656">MTVRHILSSKAAHDILTIKPDASVSEAARVLSENRIGALIVSKDGASLDGMLSERDIVRELGKRGTECLDDPVSALMTAKVVTAKPDDVTVQALSKMTEGRFRHLPVMEDGNLIGVISIGDVVAFRIKEIEHENQNLTDMIVGHG</sequence>
<dbReference type="EMBL" id="CP046620">
    <property type="protein sequence ID" value="QHQ34530.1"/>
    <property type="molecule type" value="Genomic_DNA"/>
</dbReference>
<accession>A0A6P1SY18</accession>
<proteinExistence type="predicted"/>
<organism evidence="4 5">
    <name type="scientific">Algicella marina</name>
    <dbReference type="NCBI Taxonomy" id="2683284"/>
    <lineage>
        <taxon>Bacteria</taxon>
        <taxon>Pseudomonadati</taxon>
        <taxon>Pseudomonadota</taxon>
        <taxon>Alphaproteobacteria</taxon>
        <taxon>Rhodobacterales</taxon>
        <taxon>Paracoccaceae</taxon>
        <taxon>Algicella</taxon>
    </lineage>
</organism>
<dbReference type="InterPro" id="IPR046342">
    <property type="entry name" value="CBS_dom_sf"/>
</dbReference>
<keyword evidence="1 2" id="KW-0129">CBS domain</keyword>
<dbReference type="Proteomes" id="UP000464495">
    <property type="component" value="Chromosome"/>
</dbReference>
<dbReference type="PANTHER" id="PTHR43080">
    <property type="entry name" value="CBS DOMAIN-CONTAINING PROTEIN CBSX3, MITOCHONDRIAL"/>
    <property type="match status" value="1"/>
</dbReference>
<feature type="domain" description="CBS" evidence="3">
    <location>
        <begin position="77"/>
        <end position="134"/>
    </location>
</feature>
<dbReference type="Pfam" id="PF00571">
    <property type="entry name" value="CBS"/>
    <property type="match status" value="2"/>
</dbReference>
<dbReference type="AlphaFoldDB" id="A0A6P1SY18"/>
<evidence type="ECO:0000313" key="5">
    <source>
        <dbReference type="Proteomes" id="UP000464495"/>
    </source>
</evidence>
<dbReference type="Gene3D" id="3.10.580.10">
    <property type="entry name" value="CBS-domain"/>
    <property type="match status" value="1"/>
</dbReference>
<reference evidence="4 5" key="1">
    <citation type="submission" date="2019-12" db="EMBL/GenBank/DDBJ databases">
        <title>Complete genome sequence of Algicella marina strain 9Alg 56(T) isolated from the red alga Tichocarpus crinitus.</title>
        <authorList>
            <person name="Kim S.-G."/>
            <person name="Nedashkovskaya O.I."/>
        </authorList>
    </citation>
    <scope>NUCLEOTIDE SEQUENCE [LARGE SCALE GENOMIC DNA]</scope>
    <source>
        <strain evidence="4 5">9Alg 56</strain>
    </source>
</reference>
<dbReference type="RefSeq" id="WP_161861099.1">
    <property type="nucleotide sequence ID" value="NZ_CP046620.1"/>
</dbReference>
<gene>
    <name evidence="4" type="ORF">GO499_04660</name>
</gene>
<name>A0A6P1SY18_9RHOB</name>
<evidence type="ECO:0000313" key="4">
    <source>
        <dbReference type="EMBL" id="QHQ34530.1"/>
    </source>
</evidence>
<feature type="domain" description="CBS" evidence="3">
    <location>
        <begin position="11"/>
        <end position="67"/>
    </location>
</feature>